<keyword evidence="1" id="KW-0472">Membrane</keyword>
<evidence type="ECO:0000313" key="3">
    <source>
        <dbReference type="Proteomes" id="UP000016644"/>
    </source>
</evidence>
<feature type="non-terminal residue" evidence="2">
    <location>
        <position position="1"/>
    </location>
</feature>
<evidence type="ECO:0000313" key="2">
    <source>
        <dbReference type="EMBL" id="ERK42132.1"/>
    </source>
</evidence>
<dbReference type="Proteomes" id="UP000016644">
    <property type="component" value="Unassembled WGS sequence"/>
</dbReference>
<keyword evidence="1" id="KW-1133">Transmembrane helix</keyword>
<proteinExistence type="predicted"/>
<evidence type="ECO:0008006" key="4">
    <source>
        <dbReference type="Google" id="ProtNLM"/>
    </source>
</evidence>
<dbReference type="RefSeq" id="WP_021741190.1">
    <property type="nucleotide sequence ID" value="NZ_KI271215.1"/>
</dbReference>
<name>U2QTR2_LEVBR</name>
<sequence>WALLSLPAEDGWQITVNDQRVTPRTALHGLIAVPIHSGDNHVVIHYHVAGGRLGVLLGLLSLGGYVVLEWRRRN</sequence>
<dbReference type="HOGENOM" id="CLU_2676880_0_0_9"/>
<organism evidence="2 3">
    <name type="scientific">Levilactobacillus brevis ATCC 14869 = DSM 20054</name>
    <dbReference type="NCBI Taxonomy" id="649758"/>
    <lineage>
        <taxon>Bacteria</taxon>
        <taxon>Bacillati</taxon>
        <taxon>Bacillota</taxon>
        <taxon>Bacilli</taxon>
        <taxon>Lactobacillales</taxon>
        <taxon>Lactobacillaceae</taxon>
        <taxon>Levilactobacillus</taxon>
    </lineage>
</organism>
<evidence type="ECO:0000256" key="1">
    <source>
        <dbReference type="SAM" id="Phobius"/>
    </source>
</evidence>
<dbReference type="PATRIC" id="fig|649758.3.peg.1783"/>
<dbReference type="Pfam" id="PF09586">
    <property type="entry name" value="YfhO"/>
    <property type="match status" value="1"/>
</dbReference>
<dbReference type="AlphaFoldDB" id="U2QTR2"/>
<accession>U2QTR2</accession>
<gene>
    <name evidence="2" type="ORF">HMPREF0495_01997</name>
</gene>
<reference evidence="2 3" key="1">
    <citation type="submission" date="2013-06" db="EMBL/GenBank/DDBJ databases">
        <authorList>
            <person name="Weinstock G."/>
            <person name="Sodergren E."/>
            <person name="Lobos E.A."/>
            <person name="Fulton L."/>
            <person name="Fulton R."/>
            <person name="Courtney L."/>
            <person name="Fronick C."/>
            <person name="O'Laughlin M."/>
            <person name="Godfrey J."/>
            <person name="Wilson R.M."/>
            <person name="Miner T."/>
            <person name="Farmer C."/>
            <person name="Delehaunty K."/>
            <person name="Cordes M."/>
            <person name="Minx P."/>
            <person name="Tomlinson C."/>
            <person name="Chen J."/>
            <person name="Wollam A."/>
            <person name="Pepin K.H."/>
            <person name="Bhonagiri V."/>
            <person name="Zhang X."/>
            <person name="Warren W."/>
            <person name="Mitreva M."/>
            <person name="Mardis E.R."/>
            <person name="Wilson R.K."/>
        </authorList>
    </citation>
    <scope>NUCLEOTIDE SEQUENCE [LARGE SCALE GENOMIC DNA]</scope>
    <source>
        <strain evidence="2 3">ATCC 14869</strain>
    </source>
</reference>
<dbReference type="InterPro" id="IPR018580">
    <property type="entry name" value="Uncharacterised_YfhO"/>
</dbReference>
<feature type="transmembrane region" description="Helical" evidence="1">
    <location>
        <begin position="44"/>
        <end position="68"/>
    </location>
</feature>
<comment type="caution">
    <text evidence="2">The sequence shown here is derived from an EMBL/GenBank/DDBJ whole genome shotgun (WGS) entry which is preliminary data.</text>
</comment>
<dbReference type="EMBL" id="AWVK01000095">
    <property type="protein sequence ID" value="ERK42132.1"/>
    <property type="molecule type" value="Genomic_DNA"/>
</dbReference>
<protein>
    <recommendedName>
        <fullName evidence="4">YfhO family protein</fullName>
    </recommendedName>
</protein>
<keyword evidence="1" id="KW-0812">Transmembrane</keyword>